<dbReference type="EC" id="2.4.99.28" evidence="19"/>
<feature type="transmembrane region" description="Helical" evidence="23">
    <location>
        <begin position="162"/>
        <end position="179"/>
    </location>
</feature>
<evidence type="ECO:0000256" key="23">
    <source>
        <dbReference type="SAM" id="Phobius"/>
    </source>
</evidence>
<evidence type="ECO:0000256" key="8">
    <source>
        <dbReference type="ARBA" id="ARBA00022960"/>
    </source>
</evidence>
<evidence type="ECO:0000256" key="14">
    <source>
        <dbReference type="ARBA" id="ARBA00032370"/>
    </source>
</evidence>
<evidence type="ECO:0000313" key="25">
    <source>
        <dbReference type="Proteomes" id="UP001589776"/>
    </source>
</evidence>
<dbReference type="NCBIfam" id="TIGR02614">
    <property type="entry name" value="ftsW"/>
    <property type="match status" value="1"/>
</dbReference>
<sequence length="392" mass="42744">MNPPRRGTPDFLLLFLTFVLVCFGLAMVFSASYYIKVDTPHHYLKTQGIAVIIGSIGLIAAMNIHYTKLQKLVVPLFLSTVVMLVLVLLVGDEQNNAKSWINIGPLNLQPTEFAKIGIVLYLANLISKKEEKFRNFKTGLLPALIIITIIVVLIMLQPDFGSCMILLAGAFLVVVVGGANLKHLFLIGLAGVSMLALGLGSYLLKNGFEQYQLARITSFMNPWSEDCQQDQCYQIVQSLYAFGHGGITGAGFGQGIQKLQYLPQAYNDFIFAIIGEEFGFIGTTFFLIIYLLFIWRGIIVALRCPNTFGALTGLGLMGMIAIQTLINIGGVTSSIPMTGVTLPLISYGGSSILATLLSLGILLGISREQSLPAEKDERPQARSTTKKPSMHL</sequence>
<dbReference type="PANTHER" id="PTHR30474:SF2">
    <property type="entry name" value="PEPTIDOGLYCAN GLYCOSYLTRANSFERASE FTSW-RELATED"/>
    <property type="match status" value="1"/>
</dbReference>
<evidence type="ECO:0000256" key="9">
    <source>
        <dbReference type="ARBA" id="ARBA00022984"/>
    </source>
</evidence>
<evidence type="ECO:0000313" key="24">
    <source>
        <dbReference type="EMBL" id="MFC0213197.1"/>
    </source>
</evidence>
<dbReference type="Proteomes" id="UP001589776">
    <property type="component" value="Unassembled WGS sequence"/>
</dbReference>
<dbReference type="Pfam" id="PF01098">
    <property type="entry name" value="FTSW_RODA_SPOVE"/>
    <property type="match status" value="1"/>
</dbReference>
<feature type="transmembrane region" description="Helical" evidence="23">
    <location>
        <begin position="12"/>
        <end position="35"/>
    </location>
</feature>
<feature type="transmembrane region" description="Helical" evidence="23">
    <location>
        <begin position="344"/>
        <end position="365"/>
    </location>
</feature>
<keyword evidence="10 23" id="KW-1133">Transmembrane helix</keyword>
<keyword evidence="7 23" id="KW-0812">Transmembrane</keyword>
<feature type="transmembrane region" description="Helical" evidence="23">
    <location>
        <begin position="307"/>
        <end position="332"/>
    </location>
</feature>
<evidence type="ECO:0000256" key="1">
    <source>
        <dbReference type="ARBA" id="ARBA00004651"/>
    </source>
</evidence>
<keyword evidence="8" id="KW-0133">Cell shape</keyword>
<feature type="transmembrane region" description="Helical" evidence="23">
    <location>
        <begin position="269"/>
        <end position="295"/>
    </location>
</feature>
<comment type="catalytic activity">
    <reaction evidence="20">
        <text>[GlcNAc-(1-&gt;4)-Mur2Ac(oyl-L-Ala-gamma-D-Glu-L-Lys-D-Ala-D-Ala)](n)-di-trans,octa-cis-undecaprenyl diphosphate + beta-D-GlcNAc-(1-&gt;4)-Mur2Ac(oyl-L-Ala-gamma-D-Glu-L-Lys-D-Ala-D-Ala)-di-trans,octa-cis-undecaprenyl diphosphate = [GlcNAc-(1-&gt;4)-Mur2Ac(oyl-L-Ala-gamma-D-Glu-L-Lys-D-Ala-D-Ala)](n+1)-di-trans,octa-cis-undecaprenyl diphosphate + di-trans,octa-cis-undecaprenyl diphosphate + H(+)</text>
        <dbReference type="Rhea" id="RHEA:23708"/>
        <dbReference type="Rhea" id="RHEA-COMP:9602"/>
        <dbReference type="Rhea" id="RHEA-COMP:9603"/>
        <dbReference type="ChEBI" id="CHEBI:15378"/>
        <dbReference type="ChEBI" id="CHEBI:58405"/>
        <dbReference type="ChEBI" id="CHEBI:60033"/>
        <dbReference type="ChEBI" id="CHEBI:78435"/>
        <dbReference type="EC" id="2.4.99.28"/>
    </reaction>
</comment>
<keyword evidence="25" id="KW-1185">Reference proteome</keyword>
<evidence type="ECO:0000256" key="5">
    <source>
        <dbReference type="ARBA" id="ARBA00022676"/>
    </source>
</evidence>
<feature type="transmembrane region" description="Helical" evidence="23">
    <location>
        <begin position="111"/>
        <end position="127"/>
    </location>
</feature>
<evidence type="ECO:0000256" key="20">
    <source>
        <dbReference type="ARBA" id="ARBA00049902"/>
    </source>
</evidence>
<evidence type="ECO:0000256" key="7">
    <source>
        <dbReference type="ARBA" id="ARBA00022692"/>
    </source>
</evidence>
<organism evidence="24 25">
    <name type="scientific">Paenibacillus chartarius</name>
    <dbReference type="NCBI Taxonomy" id="747481"/>
    <lineage>
        <taxon>Bacteria</taxon>
        <taxon>Bacillati</taxon>
        <taxon>Bacillota</taxon>
        <taxon>Bacilli</taxon>
        <taxon>Bacillales</taxon>
        <taxon>Paenibacillaceae</taxon>
        <taxon>Paenibacillus</taxon>
    </lineage>
</organism>
<feature type="transmembrane region" description="Helical" evidence="23">
    <location>
        <begin position="47"/>
        <end position="65"/>
    </location>
</feature>
<keyword evidence="12" id="KW-0131">Cell cycle</keyword>
<keyword evidence="4" id="KW-0132">Cell division</keyword>
<evidence type="ECO:0000256" key="16">
    <source>
        <dbReference type="ARBA" id="ARBA00038053"/>
    </source>
</evidence>
<dbReference type="InterPro" id="IPR013437">
    <property type="entry name" value="FtsW"/>
</dbReference>
<comment type="function">
    <text evidence="21">Peptidoglycan polymerase that is essential for cell division.</text>
</comment>
<evidence type="ECO:0000256" key="19">
    <source>
        <dbReference type="ARBA" id="ARBA00044770"/>
    </source>
</evidence>
<comment type="caution">
    <text evidence="24">The sequence shown here is derived from an EMBL/GenBank/DDBJ whole genome shotgun (WGS) entry which is preliminary data.</text>
</comment>
<comment type="subcellular location">
    <subcellularLocation>
        <location evidence="1">Cell membrane</location>
        <topology evidence="1">Multi-pass membrane protein</topology>
    </subcellularLocation>
</comment>
<evidence type="ECO:0000256" key="18">
    <source>
        <dbReference type="ARBA" id="ARBA00041418"/>
    </source>
</evidence>
<evidence type="ECO:0000256" key="6">
    <source>
        <dbReference type="ARBA" id="ARBA00022679"/>
    </source>
</evidence>
<evidence type="ECO:0000256" key="17">
    <source>
        <dbReference type="ARBA" id="ARBA00041185"/>
    </source>
</evidence>
<gene>
    <name evidence="24" type="primary">ftsW</name>
    <name evidence="24" type="ORF">ACFFK0_12145</name>
</gene>
<dbReference type="InterPro" id="IPR001182">
    <property type="entry name" value="FtsW/RodA"/>
</dbReference>
<dbReference type="EMBL" id="JBHLWN010000046">
    <property type="protein sequence ID" value="MFC0213197.1"/>
    <property type="molecule type" value="Genomic_DNA"/>
</dbReference>
<evidence type="ECO:0000256" key="3">
    <source>
        <dbReference type="ARBA" id="ARBA00022475"/>
    </source>
</evidence>
<name>A0ABV6DKQ4_9BACL</name>
<evidence type="ECO:0000256" key="13">
    <source>
        <dbReference type="ARBA" id="ARBA00023316"/>
    </source>
</evidence>
<keyword evidence="13" id="KW-0961">Cell wall biogenesis/degradation</keyword>
<evidence type="ECO:0000256" key="11">
    <source>
        <dbReference type="ARBA" id="ARBA00023136"/>
    </source>
</evidence>
<reference evidence="24 25" key="1">
    <citation type="submission" date="2024-09" db="EMBL/GenBank/DDBJ databases">
        <authorList>
            <person name="Sun Q."/>
            <person name="Mori K."/>
        </authorList>
    </citation>
    <scope>NUCLEOTIDE SEQUENCE [LARGE SCALE GENOMIC DNA]</scope>
    <source>
        <strain evidence="24 25">CCM 7759</strain>
    </source>
</reference>
<comment type="similarity">
    <text evidence="16">Belongs to the SEDS family. FtsW subfamily.</text>
</comment>
<keyword evidence="6" id="KW-0808">Transferase</keyword>
<feature type="transmembrane region" description="Helical" evidence="23">
    <location>
        <begin position="184"/>
        <end position="204"/>
    </location>
</feature>
<evidence type="ECO:0000256" key="22">
    <source>
        <dbReference type="SAM" id="MobiDB-lite"/>
    </source>
</evidence>
<evidence type="ECO:0000256" key="12">
    <source>
        <dbReference type="ARBA" id="ARBA00023306"/>
    </source>
</evidence>
<protein>
    <recommendedName>
        <fullName evidence="17">Probable peptidoglycan glycosyltransferase FtsW</fullName>
        <ecNumber evidence="19">2.4.99.28</ecNumber>
    </recommendedName>
    <alternativeName>
        <fullName evidence="18">Cell division protein FtsW</fullName>
    </alternativeName>
    <alternativeName>
        <fullName evidence="15">Cell wall polymerase</fullName>
    </alternativeName>
    <alternativeName>
        <fullName evidence="14">Peptidoglycan polymerase</fullName>
    </alternativeName>
</protein>
<proteinExistence type="inferred from homology"/>
<keyword evidence="5" id="KW-0328">Glycosyltransferase</keyword>
<evidence type="ECO:0000256" key="2">
    <source>
        <dbReference type="ARBA" id="ARBA00004752"/>
    </source>
</evidence>
<keyword evidence="9" id="KW-0573">Peptidoglycan synthesis</keyword>
<feature type="region of interest" description="Disordered" evidence="22">
    <location>
        <begin position="372"/>
        <end position="392"/>
    </location>
</feature>
<comment type="pathway">
    <text evidence="2">Cell wall biogenesis; peptidoglycan biosynthesis.</text>
</comment>
<dbReference type="PANTHER" id="PTHR30474">
    <property type="entry name" value="CELL CYCLE PROTEIN"/>
    <property type="match status" value="1"/>
</dbReference>
<accession>A0ABV6DKQ4</accession>
<evidence type="ECO:0000256" key="4">
    <source>
        <dbReference type="ARBA" id="ARBA00022618"/>
    </source>
</evidence>
<keyword evidence="3" id="KW-1003">Cell membrane</keyword>
<evidence type="ECO:0000256" key="10">
    <source>
        <dbReference type="ARBA" id="ARBA00022989"/>
    </source>
</evidence>
<evidence type="ECO:0000256" key="21">
    <source>
        <dbReference type="ARBA" id="ARBA00049966"/>
    </source>
</evidence>
<feature type="transmembrane region" description="Helical" evidence="23">
    <location>
        <begin position="139"/>
        <end position="156"/>
    </location>
</feature>
<keyword evidence="11 23" id="KW-0472">Membrane</keyword>
<feature type="transmembrane region" description="Helical" evidence="23">
    <location>
        <begin position="72"/>
        <end position="91"/>
    </location>
</feature>
<evidence type="ECO:0000256" key="15">
    <source>
        <dbReference type="ARBA" id="ARBA00033270"/>
    </source>
</evidence>
<dbReference type="RefSeq" id="WP_377470466.1">
    <property type="nucleotide sequence ID" value="NZ_JBHLWN010000046.1"/>
</dbReference>